<sequence length="515" mass="54734">MGRRSLQRDWHAAINALAVHAQRRIQPARAASSLGGACAAVARARRWERVQRLLGTLAIRSVRCDTRFLGSWLSAHLSPAPHVAPIPGPGATWRLGLDLGRAEWAKAKPGDAVLQGTAMNLARSAGLWEAVLLMLTCEDMGCEVNTLHTGLAVAAASENMAGHWQAALVLLQWQAQRQISSDAALGGSAVAAVSRSARWQLAAAVAQAEGRTLSVSNALLGALKADKWRLASAELRALGARLLRPEVATLNRACTALARPKWRLAWWLLSASVWDLVSCNLALLVLSFRFWGHSLALLRAMPSMSHPPDATSFGTVIDVCARAGERKLAEELLGESKAVGGGAVCASAALRGRPWAENWALLCAFGAANSDDPALANAAMGGAAWREALFLLITLGPHATSLSFGSACAARGLPWRQSLRLLRSAANRPNCLVWARSPGRRRLELAPPFAAAAAKCCRSQLRWRQVVTLQALGGPWDVPCAELAASCSWGARSLRSLARLLDDISGAGLSAVQLL</sequence>
<dbReference type="Gene3D" id="1.25.40.10">
    <property type="entry name" value="Tetratricopeptide repeat domain"/>
    <property type="match status" value="1"/>
</dbReference>
<evidence type="ECO:0000313" key="2">
    <source>
        <dbReference type="Proteomes" id="UP001178507"/>
    </source>
</evidence>
<dbReference type="InterPro" id="IPR011990">
    <property type="entry name" value="TPR-like_helical_dom_sf"/>
</dbReference>
<comment type="caution">
    <text evidence="1">The sequence shown here is derived from an EMBL/GenBank/DDBJ whole genome shotgun (WGS) entry which is preliminary data.</text>
</comment>
<dbReference type="Proteomes" id="UP001178507">
    <property type="component" value="Unassembled WGS sequence"/>
</dbReference>
<evidence type="ECO:0000313" key="1">
    <source>
        <dbReference type="EMBL" id="CAJ1410312.1"/>
    </source>
</evidence>
<name>A0AA36JQ14_9DINO</name>
<accession>A0AA36JQ14</accession>
<protein>
    <recommendedName>
        <fullName evidence="3">Pentatricopeptide repeat-containing protein, chloroplastic</fullName>
    </recommendedName>
</protein>
<organism evidence="1 2">
    <name type="scientific">Effrenium voratum</name>
    <dbReference type="NCBI Taxonomy" id="2562239"/>
    <lineage>
        <taxon>Eukaryota</taxon>
        <taxon>Sar</taxon>
        <taxon>Alveolata</taxon>
        <taxon>Dinophyceae</taxon>
        <taxon>Suessiales</taxon>
        <taxon>Symbiodiniaceae</taxon>
        <taxon>Effrenium</taxon>
    </lineage>
</organism>
<gene>
    <name evidence="1" type="ORF">EVOR1521_LOCUS31156</name>
</gene>
<dbReference type="AlphaFoldDB" id="A0AA36JQ14"/>
<evidence type="ECO:0008006" key="3">
    <source>
        <dbReference type="Google" id="ProtNLM"/>
    </source>
</evidence>
<proteinExistence type="predicted"/>
<reference evidence="1" key="1">
    <citation type="submission" date="2023-08" db="EMBL/GenBank/DDBJ databases">
        <authorList>
            <person name="Chen Y."/>
            <person name="Shah S."/>
            <person name="Dougan E. K."/>
            <person name="Thang M."/>
            <person name="Chan C."/>
        </authorList>
    </citation>
    <scope>NUCLEOTIDE SEQUENCE</scope>
</reference>
<keyword evidence="2" id="KW-1185">Reference proteome</keyword>
<dbReference type="EMBL" id="CAUJNA010003811">
    <property type="protein sequence ID" value="CAJ1410312.1"/>
    <property type="molecule type" value="Genomic_DNA"/>
</dbReference>